<organism evidence="1 2">
    <name type="scientific">Alcanivorax jadensis T9</name>
    <dbReference type="NCBI Taxonomy" id="1177181"/>
    <lineage>
        <taxon>Bacteria</taxon>
        <taxon>Pseudomonadati</taxon>
        <taxon>Pseudomonadota</taxon>
        <taxon>Gammaproteobacteria</taxon>
        <taxon>Oceanospirillales</taxon>
        <taxon>Alcanivoracaceae</taxon>
        <taxon>Alcanivorax</taxon>
    </lineage>
</organism>
<dbReference type="Pfam" id="PF06041">
    <property type="entry name" value="DUF924"/>
    <property type="match status" value="1"/>
</dbReference>
<dbReference type="InterPro" id="IPR011990">
    <property type="entry name" value="TPR-like_helical_dom_sf"/>
</dbReference>
<reference evidence="1 2" key="1">
    <citation type="submission" date="2012-09" db="EMBL/GenBank/DDBJ databases">
        <title>Genome Sequence of alkane-degrading Bacterium Alcanivorax jadensis T9.</title>
        <authorList>
            <person name="Lai Q."/>
            <person name="Shao Z."/>
        </authorList>
    </citation>
    <scope>NUCLEOTIDE SEQUENCE [LARGE SCALE GENOMIC DNA]</scope>
    <source>
        <strain evidence="1 2">T9</strain>
    </source>
</reference>
<evidence type="ECO:0000313" key="2">
    <source>
        <dbReference type="Proteomes" id="UP000029443"/>
    </source>
</evidence>
<proteinExistence type="predicted"/>
<comment type="caution">
    <text evidence="1">The sequence shown here is derived from an EMBL/GenBank/DDBJ whole genome shotgun (WGS) entry which is preliminary data.</text>
</comment>
<dbReference type="SUPFAM" id="SSF48452">
    <property type="entry name" value="TPR-like"/>
    <property type="match status" value="1"/>
</dbReference>
<dbReference type="EMBL" id="ARXU01000001">
    <property type="protein sequence ID" value="KGD62888.1"/>
    <property type="molecule type" value="Genomic_DNA"/>
</dbReference>
<gene>
    <name evidence="1" type="ORF">T9A_00208</name>
</gene>
<dbReference type="Gene3D" id="1.25.40.10">
    <property type="entry name" value="Tetratricopeptide repeat domain"/>
    <property type="match status" value="1"/>
</dbReference>
<evidence type="ECO:0000313" key="1">
    <source>
        <dbReference type="EMBL" id="KGD62888.1"/>
    </source>
</evidence>
<name>A0ABR4WGZ3_9GAMM</name>
<dbReference type="Gene3D" id="1.20.58.320">
    <property type="entry name" value="TPR-like"/>
    <property type="match status" value="1"/>
</dbReference>
<evidence type="ECO:0008006" key="3">
    <source>
        <dbReference type="Google" id="ProtNLM"/>
    </source>
</evidence>
<keyword evidence="2" id="KW-1185">Reference proteome</keyword>
<accession>A0ABR4WGZ3</accession>
<protein>
    <recommendedName>
        <fullName evidence="3">DUF924 domain-containing protein</fullName>
    </recommendedName>
</protein>
<sequence>MKPLEVTVFELTPPWQDVLNYWFEDGLSQEWPQASVTRKWFRASAGDDAEIEHRFGVYVEAAIQQELVDWERQPQSRLALILLLDQFTRHIYRGQSQAFAGDHRAATLAVEGVSRQMHSKLPLCGQVFFLMPLMHAEDEDLQDLCLNSMTALLERAPDSCRKSVQSSVDAARQHRELIRRFGRFPHRNAALGRESTAEELAYLEKTGSFGQ</sequence>
<dbReference type="Proteomes" id="UP000029443">
    <property type="component" value="Unassembled WGS sequence"/>
</dbReference>
<dbReference type="InterPro" id="IPR010323">
    <property type="entry name" value="DUF924"/>
</dbReference>